<reference evidence="2 3" key="1">
    <citation type="submission" date="2014-04" db="EMBL/GenBank/DDBJ databases">
        <authorList>
            <consortium name="DOE Joint Genome Institute"/>
            <person name="Kuo A."/>
            <person name="Kohler A."/>
            <person name="Nagy L.G."/>
            <person name="Floudas D."/>
            <person name="Copeland A."/>
            <person name="Barry K.W."/>
            <person name="Cichocki N."/>
            <person name="Veneault-Fourrey C."/>
            <person name="LaButti K."/>
            <person name="Lindquist E.A."/>
            <person name="Lipzen A."/>
            <person name="Lundell T."/>
            <person name="Morin E."/>
            <person name="Murat C."/>
            <person name="Sun H."/>
            <person name="Tunlid A."/>
            <person name="Henrissat B."/>
            <person name="Grigoriev I.V."/>
            <person name="Hibbett D.S."/>
            <person name="Martin F."/>
            <person name="Nordberg H.P."/>
            <person name="Cantor M.N."/>
            <person name="Hua S.X."/>
        </authorList>
    </citation>
    <scope>NUCLEOTIDE SEQUENCE [LARGE SCALE GENOMIC DNA]</scope>
    <source>
        <strain evidence="2 3">Foug A</strain>
    </source>
</reference>
<feature type="region of interest" description="Disordered" evidence="1">
    <location>
        <begin position="1"/>
        <end position="58"/>
    </location>
</feature>
<gene>
    <name evidence="2" type="ORF">SCLCIDRAFT_1219095</name>
</gene>
<reference evidence="3" key="2">
    <citation type="submission" date="2015-01" db="EMBL/GenBank/DDBJ databases">
        <title>Evolutionary Origins and Diversification of the Mycorrhizal Mutualists.</title>
        <authorList>
            <consortium name="DOE Joint Genome Institute"/>
            <consortium name="Mycorrhizal Genomics Consortium"/>
            <person name="Kohler A."/>
            <person name="Kuo A."/>
            <person name="Nagy L.G."/>
            <person name="Floudas D."/>
            <person name="Copeland A."/>
            <person name="Barry K.W."/>
            <person name="Cichocki N."/>
            <person name="Veneault-Fourrey C."/>
            <person name="LaButti K."/>
            <person name="Lindquist E.A."/>
            <person name="Lipzen A."/>
            <person name="Lundell T."/>
            <person name="Morin E."/>
            <person name="Murat C."/>
            <person name="Riley R."/>
            <person name="Ohm R."/>
            <person name="Sun H."/>
            <person name="Tunlid A."/>
            <person name="Henrissat B."/>
            <person name="Grigoriev I.V."/>
            <person name="Hibbett D.S."/>
            <person name="Martin F."/>
        </authorList>
    </citation>
    <scope>NUCLEOTIDE SEQUENCE [LARGE SCALE GENOMIC DNA]</scope>
    <source>
        <strain evidence="3">Foug A</strain>
    </source>
</reference>
<dbReference type="InParanoid" id="A0A0C3DNL1"/>
<keyword evidence="3" id="KW-1185">Reference proteome</keyword>
<name>A0A0C3DNL1_9AGAM</name>
<dbReference type="HOGENOM" id="CLU_177968_0_0_1"/>
<feature type="compositionally biased region" description="Basic and acidic residues" evidence="1">
    <location>
        <begin position="22"/>
        <end position="58"/>
    </location>
</feature>
<dbReference type="EMBL" id="KN822095">
    <property type="protein sequence ID" value="KIM57834.1"/>
    <property type="molecule type" value="Genomic_DNA"/>
</dbReference>
<proteinExistence type="predicted"/>
<evidence type="ECO:0000313" key="2">
    <source>
        <dbReference type="EMBL" id="KIM57834.1"/>
    </source>
</evidence>
<dbReference type="AlphaFoldDB" id="A0A0C3DNL1"/>
<protein>
    <submittedName>
        <fullName evidence="2">Uncharacterized protein</fullName>
    </submittedName>
</protein>
<evidence type="ECO:0000313" key="3">
    <source>
        <dbReference type="Proteomes" id="UP000053989"/>
    </source>
</evidence>
<sequence>MNARDVKRSVFYLAMSPPQVSRAEKKARSSSDSKDPLHGDDSGKHASRVGDRTEDGMHTGKIRRLMGLICTSCASPRRGWALPHSRVGAMHGGASGLV</sequence>
<accession>A0A0C3DNL1</accession>
<organism evidence="2 3">
    <name type="scientific">Scleroderma citrinum Foug A</name>
    <dbReference type="NCBI Taxonomy" id="1036808"/>
    <lineage>
        <taxon>Eukaryota</taxon>
        <taxon>Fungi</taxon>
        <taxon>Dikarya</taxon>
        <taxon>Basidiomycota</taxon>
        <taxon>Agaricomycotina</taxon>
        <taxon>Agaricomycetes</taxon>
        <taxon>Agaricomycetidae</taxon>
        <taxon>Boletales</taxon>
        <taxon>Sclerodermatineae</taxon>
        <taxon>Sclerodermataceae</taxon>
        <taxon>Scleroderma</taxon>
    </lineage>
</organism>
<evidence type="ECO:0000256" key="1">
    <source>
        <dbReference type="SAM" id="MobiDB-lite"/>
    </source>
</evidence>
<dbReference type="Proteomes" id="UP000053989">
    <property type="component" value="Unassembled WGS sequence"/>
</dbReference>